<dbReference type="OrthoDB" id="3258294at2759"/>
<evidence type="ECO:0000313" key="4">
    <source>
        <dbReference type="Proteomes" id="UP000807469"/>
    </source>
</evidence>
<dbReference type="InterPro" id="IPR045340">
    <property type="entry name" value="DUF6533"/>
</dbReference>
<accession>A0A9P6CYT9</accession>
<keyword evidence="1" id="KW-0812">Transmembrane</keyword>
<feature type="transmembrane region" description="Helical" evidence="1">
    <location>
        <begin position="151"/>
        <end position="171"/>
    </location>
</feature>
<reference evidence="3" key="1">
    <citation type="submission" date="2020-11" db="EMBL/GenBank/DDBJ databases">
        <authorList>
            <consortium name="DOE Joint Genome Institute"/>
            <person name="Ahrendt S."/>
            <person name="Riley R."/>
            <person name="Andreopoulos W."/>
            <person name="Labutti K."/>
            <person name="Pangilinan J."/>
            <person name="Ruiz-Duenas F.J."/>
            <person name="Barrasa J.M."/>
            <person name="Sanchez-Garcia M."/>
            <person name="Camarero S."/>
            <person name="Miyauchi S."/>
            <person name="Serrano A."/>
            <person name="Linde D."/>
            <person name="Babiker R."/>
            <person name="Drula E."/>
            <person name="Ayuso-Fernandez I."/>
            <person name="Pacheco R."/>
            <person name="Padilla G."/>
            <person name="Ferreira P."/>
            <person name="Barriuso J."/>
            <person name="Kellner H."/>
            <person name="Castanera R."/>
            <person name="Alfaro M."/>
            <person name="Ramirez L."/>
            <person name="Pisabarro A.G."/>
            <person name="Kuo A."/>
            <person name="Tritt A."/>
            <person name="Lipzen A."/>
            <person name="He G."/>
            <person name="Yan M."/>
            <person name="Ng V."/>
            <person name="Cullen D."/>
            <person name="Martin F."/>
            <person name="Rosso M.-N."/>
            <person name="Henrissat B."/>
            <person name="Hibbett D."/>
            <person name="Martinez A.T."/>
            <person name="Grigoriev I.V."/>
        </authorList>
    </citation>
    <scope>NUCLEOTIDE SEQUENCE</scope>
    <source>
        <strain evidence="3">CIRM-BRFM 674</strain>
    </source>
</reference>
<sequence>MKPRMLCFLFYRSHHLFFSSCVKRMVQGVLDEAKYVALYRGNIIPLNACLPGLTWVLHDYLITIEDEIRHVWPHRMNLGKALFLWIRYYGILLLFFDVIQIHVFSIPGITSDTLCVAMDSIIRVVGALNLWAIEIVMQMRIYALYKCSRKVAFINFVLFLGSIAAFLWILIFNGIRRRSVIAEAIHYPLPGCPSIHSGIEWIQWIPATVFESILFFWALYKTLRSTAGRWRKGSTVSLYQLILRDNVLYFFGITCLLIFNNLMVVGVTKIPWFSYSPFHAAMEILTSRLLINLYKISNETVLQSTAMVEGKRQMTGSSRETMTVFAAAKPPLDSKRSGDFEMQ</sequence>
<dbReference type="Pfam" id="PF20151">
    <property type="entry name" value="DUF6533"/>
    <property type="match status" value="1"/>
</dbReference>
<feature type="domain" description="DUF6533" evidence="2">
    <location>
        <begin position="52"/>
        <end position="92"/>
    </location>
</feature>
<gene>
    <name evidence="3" type="ORF">BDN70DRAFT_881740</name>
</gene>
<keyword evidence="1" id="KW-0472">Membrane</keyword>
<keyword evidence="1" id="KW-1133">Transmembrane helix</keyword>
<dbReference type="Proteomes" id="UP000807469">
    <property type="component" value="Unassembled WGS sequence"/>
</dbReference>
<feature type="transmembrane region" description="Helical" evidence="1">
    <location>
        <begin position="241"/>
        <end position="260"/>
    </location>
</feature>
<comment type="caution">
    <text evidence="3">The sequence shown here is derived from an EMBL/GenBank/DDBJ whole genome shotgun (WGS) entry which is preliminary data.</text>
</comment>
<organism evidence="3 4">
    <name type="scientific">Pholiota conissans</name>
    <dbReference type="NCBI Taxonomy" id="109636"/>
    <lineage>
        <taxon>Eukaryota</taxon>
        <taxon>Fungi</taxon>
        <taxon>Dikarya</taxon>
        <taxon>Basidiomycota</taxon>
        <taxon>Agaricomycotina</taxon>
        <taxon>Agaricomycetes</taxon>
        <taxon>Agaricomycetidae</taxon>
        <taxon>Agaricales</taxon>
        <taxon>Agaricineae</taxon>
        <taxon>Strophariaceae</taxon>
        <taxon>Pholiota</taxon>
    </lineage>
</organism>
<protein>
    <recommendedName>
        <fullName evidence="2">DUF6533 domain-containing protein</fullName>
    </recommendedName>
</protein>
<feature type="transmembrane region" description="Helical" evidence="1">
    <location>
        <begin position="82"/>
        <end position="101"/>
    </location>
</feature>
<proteinExistence type="predicted"/>
<dbReference type="EMBL" id="MU155276">
    <property type="protein sequence ID" value="KAF9476963.1"/>
    <property type="molecule type" value="Genomic_DNA"/>
</dbReference>
<evidence type="ECO:0000259" key="2">
    <source>
        <dbReference type="Pfam" id="PF20151"/>
    </source>
</evidence>
<evidence type="ECO:0000256" key="1">
    <source>
        <dbReference type="SAM" id="Phobius"/>
    </source>
</evidence>
<feature type="transmembrane region" description="Helical" evidence="1">
    <location>
        <begin position="121"/>
        <end position="139"/>
    </location>
</feature>
<name>A0A9P6CYT9_9AGAR</name>
<keyword evidence="4" id="KW-1185">Reference proteome</keyword>
<dbReference type="AlphaFoldDB" id="A0A9P6CYT9"/>
<feature type="transmembrane region" description="Helical" evidence="1">
    <location>
        <begin position="201"/>
        <end position="220"/>
    </location>
</feature>
<evidence type="ECO:0000313" key="3">
    <source>
        <dbReference type="EMBL" id="KAF9476963.1"/>
    </source>
</evidence>